<feature type="domain" description="E3 ubiquitin-protein ligase Arkadia N-terminal" evidence="4">
    <location>
        <begin position="103"/>
        <end position="266"/>
    </location>
</feature>
<evidence type="ECO:0000256" key="2">
    <source>
        <dbReference type="ARBA" id="ARBA00023242"/>
    </source>
</evidence>
<feature type="compositionally biased region" description="Basic residues" evidence="3">
    <location>
        <begin position="209"/>
        <end position="227"/>
    </location>
</feature>
<dbReference type="Pfam" id="PF15303">
    <property type="entry name" value="RNF111_N"/>
    <property type="match status" value="1"/>
</dbReference>
<keyword evidence="6" id="KW-1185">Reference proteome</keyword>
<feature type="compositionally biased region" description="Low complexity" evidence="3">
    <location>
        <begin position="104"/>
        <end position="117"/>
    </location>
</feature>
<dbReference type="PANTHER" id="PTHR16200">
    <property type="entry name" value="RING ZINC FINGER"/>
    <property type="match status" value="1"/>
</dbReference>
<keyword evidence="2" id="KW-0539">Nucleus</keyword>
<dbReference type="AlphaFoldDB" id="A0A667Z1H7"/>
<reference evidence="5" key="2">
    <citation type="submission" date="2025-08" db="UniProtKB">
        <authorList>
            <consortium name="Ensembl"/>
        </authorList>
    </citation>
    <scope>IDENTIFICATION</scope>
</reference>
<dbReference type="InterPro" id="IPR029306">
    <property type="entry name" value="RNF111_N"/>
</dbReference>
<evidence type="ECO:0000313" key="6">
    <source>
        <dbReference type="Proteomes" id="UP000472263"/>
    </source>
</evidence>
<comment type="subcellular location">
    <subcellularLocation>
        <location evidence="1">Nucleus</location>
    </subcellularLocation>
</comment>
<organism evidence="5 6">
    <name type="scientific">Myripristis murdjan</name>
    <name type="common">pinecone soldierfish</name>
    <dbReference type="NCBI Taxonomy" id="586833"/>
    <lineage>
        <taxon>Eukaryota</taxon>
        <taxon>Metazoa</taxon>
        <taxon>Chordata</taxon>
        <taxon>Craniata</taxon>
        <taxon>Vertebrata</taxon>
        <taxon>Euteleostomi</taxon>
        <taxon>Actinopterygii</taxon>
        <taxon>Neopterygii</taxon>
        <taxon>Teleostei</taxon>
        <taxon>Neoteleostei</taxon>
        <taxon>Acanthomorphata</taxon>
        <taxon>Holocentriformes</taxon>
        <taxon>Holocentridae</taxon>
        <taxon>Myripristis</taxon>
    </lineage>
</organism>
<dbReference type="Proteomes" id="UP000472263">
    <property type="component" value="Chromosome 12"/>
</dbReference>
<evidence type="ECO:0000256" key="1">
    <source>
        <dbReference type="ARBA" id="ARBA00004123"/>
    </source>
</evidence>
<evidence type="ECO:0000259" key="4">
    <source>
        <dbReference type="Pfam" id="PF15303"/>
    </source>
</evidence>
<dbReference type="Ensembl" id="ENSMMDT00005037653.1">
    <property type="protein sequence ID" value="ENSMMDP00005036860.1"/>
    <property type="gene ID" value="ENSMMDG00005017237.1"/>
</dbReference>
<dbReference type="GO" id="GO:0005634">
    <property type="term" value="C:nucleus"/>
    <property type="evidence" value="ECO:0007669"/>
    <property type="project" value="UniProtKB-SubCell"/>
</dbReference>
<reference evidence="5" key="3">
    <citation type="submission" date="2025-09" db="UniProtKB">
        <authorList>
            <consortium name="Ensembl"/>
        </authorList>
    </citation>
    <scope>IDENTIFICATION</scope>
</reference>
<feature type="region of interest" description="Disordered" evidence="3">
    <location>
        <begin position="29"/>
        <end position="284"/>
    </location>
</feature>
<gene>
    <name evidence="5" type="primary">ARK2N</name>
    <name evidence="5" type="synonym">ark2n</name>
</gene>
<reference evidence="5" key="1">
    <citation type="submission" date="2019-06" db="EMBL/GenBank/DDBJ databases">
        <authorList>
            <consortium name="Wellcome Sanger Institute Data Sharing"/>
        </authorList>
    </citation>
    <scope>NUCLEOTIDE SEQUENCE [LARGE SCALE GENOMIC DNA]</scope>
</reference>
<accession>A0A667Z1H7</accession>
<dbReference type="GeneTree" id="ENSGT00390000016167"/>
<evidence type="ECO:0000256" key="3">
    <source>
        <dbReference type="SAM" id="MobiDB-lite"/>
    </source>
</evidence>
<proteinExistence type="predicted"/>
<feature type="compositionally biased region" description="Polar residues" evidence="3">
    <location>
        <begin position="146"/>
        <end position="163"/>
    </location>
</feature>
<protein>
    <submittedName>
        <fullName evidence="5">Arkadia (rnf111) N-terminal like PKA signaling regulator 2n</fullName>
    </submittedName>
</protein>
<feature type="compositionally biased region" description="Low complexity" evidence="3">
    <location>
        <begin position="243"/>
        <end position="259"/>
    </location>
</feature>
<evidence type="ECO:0000313" key="5">
    <source>
        <dbReference type="Ensembl" id="ENSMMDP00005036860.1"/>
    </source>
</evidence>
<name>A0A667Z1H7_9TELE</name>
<dbReference type="OrthoDB" id="9938906at2759"/>
<sequence length="436" mass="47112">MKMADSEKTEEFVDAESLPECLFDAESATASVKGEQDEHLKTETTTTTSSPPREREPDSPLQTEGEPGLLSMPCLMKELRRDSPESQHASAGTDKPVSRNVYESDSSNPCMLSPSSSGHLADSDTLSSGEEGAAPRTGEEEEVNMEATTDAGQAAEGQTSTAATGGRKSRRSRSESEMPTIAMAAKKNRSQHSAVATGGQEKQANGKMAKVKGHRSQKHKERMRLLRQKREAAARKKYNLLQDSSTSDSELTCDSSTSSSEDEDDDTSGGSKTINTDIPDGPPVVGHYDISDTDSNQESMSVETVRPTVIKHELKTHRGQDMAAHSGCIRALSSLSGHVEADLSQRETSQHKDLISISSSDSEVEIVGVQENTRSAHPCGGVIKSLTSWKENSVEELNSTIQPQLWTTVSPQPNWVSPPEVVDLTLDEDAGHKYLL</sequence>
<dbReference type="InterPro" id="IPR051073">
    <property type="entry name" value="ZNRF3_Arkadia_E3_ligases"/>
</dbReference>
<dbReference type="InParanoid" id="A0A667Z1H7"/>